<feature type="region of interest" description="Disordered" evidence="1">
    <location>
        <begin position="1"/>
        <end position="88"/>
    </location>
</feature>
<sequence length="88" mass="9316">MMQQSLRCSSTKIWQSCSRSSPKPTAPKTSCATQTTNSQLQRNPRSTSLQCSPTQKKTLARTKPQSLSTGPSAAVTACSSASSHSAAR</sequence>
<dbReference type="EMBL" id="RRYP01031579">
    <property type="protein sequence ID" value="TNV70933.1"/>
    <property type="molecule type" value="Genomic_DNA"/>
</dbReference>
<evidence type="ECO:0000313" key="3">
    <source>
        <dbReference type="Proteomes" id="UP000785679"/>
    </source>
</evidence>
<reference evidence="2" key="1">
    <citation type="submission" date="2019-06" db="EMBL/GenBank/DDBJ databases">
        <authorList>
            <person name="Zheng W."/>
        </authorList>
    </citation>
    <scope>NUCLEOTIDE SEQUENCE</scope>
    <source>
        <strain evidence="2">QDHG01</strain>
    </source>
</reference>
<feature type="compositionally biased region" description="Low complexity" evidence="1">
    <location>
        <begin position="72"/>
        <end position="88"/>
    </location>
</feature>
<feature type="compositionally biased region" description="Polar residues" evidence="1">
    <location>
        <begin position="1"/>
        <end position="71"/>
    </location>
</feature>
<organism evidence="2 3">
    <name type="scientific">Halteria grandinella</name>
    <dbReference type="NCBI Taxonomy" id="5974"/>
    <lineage>
        <taxon>Eukaryota</taxon>
        <taxon>Sar</taxon>
        <taxon>Alveolata</taxon>
        <taxon>Ciliophora</taxon>
        <taxon>Intramacronucleata</taxon>
        <taxon>Spirotrichea</taxon>
        <taxon>Stichotrichia</taxon>
        <taxon>Sporadotrichida</taxon>
        <taxon>Halteriidae</taxon>
        <taxon>Halteria</taxon>
    </lineage>
</organism>
<evidence type="ECO:0000256" key="1">
    <source>
        <dbReference type="SAM" id="MobiDB-lite"/>
    </source>
</evidence>
<comment type="caution">
    <text evidence="2">The sequence shown here is derived from an EMBL/GenBank/DDBJ whole genome shotgun (WGS) entry which is preliminary data.</text>
</comment>
<dbReference type="Proteomes" id="UP000785679">
    <property type="component" value="Unassembled WGS sequence"/>
</dbReference>
<gene>
    <name evidence="2" type="ORF">FGO68_gene7126</name>
</gene>
<name>A0A8J8N9S4_HALGN</name>
<evidence type="ECO:0000313" key="2">
    <source>
        <dbReference type="EMBL" id="TNV70933.1"/>
    </source>
</evidence>
<proteinExistence type="predicted"/>
<keyword evidence="3" id="KW-1185">Reference proteome</keyword>
<accession>A0A8J8N9S4</accession>
<dbReference type="AlphaFoldDB" id="A0A8J8N9S4"/>
<protein>
    <submittedName>
        <fullName evidence="2">Uncharacterized protein</fullName>
    </submittedName>
</protein>